<reference evidence="1 2" key="1">
    <citation type="submission" date="2018-05" db="EMBL/GenBank/DDBJ databases">
        <authorList>
            <person name="Zhang Y.-J."/>
        </authorList>
    </citation>
    <scope>NUCLEOTIDE SEQUENCE [LARGE SCALE GENOMIC DNA]</scope>
    <source>
        <strain evidence="1 2">CY04</strain>
    </source>
</reference>
<proteinExistence type="predicted"/>
<evidence type="ECO:0000313" key="1">
    <source>
        <dbReference type="EMBL" id="NIZ62353.1"/>
    </source>
</evidence>
<sequence length="793" mass="87136">MKKAKLCGYDLNGWRDLAARNWSILPGEGERLGPAQIGQGGLAGAVVRIGEGKPEIWVGGKQADLAPHGLGGGWGEVGAPERKISIRALIEGHAENPSALSSAIVGLASGARFSVMSIDDAPSTTEAMQERMLAAMVTSRLSNPMLVWRSVLAALYYIAEGHARPDTTLGIINHSQDGFSVQRLRILQQDGRNASLLAPERRFAAQQVGSEYGYESLLKTARETVLGGETFNQRTAHRAQANAVARLLLGEEAKPEILRTLNGDWDILEPPSELDFPLGEFEPGDLADLGDCDEILLESLTTGTVRKRVEALVSEAADKEICALPVDAVARGALEAATRISGGDPVYFDFLPNISTIVFSNDGAQNYDLVDGKETLEAGRYFRSKEPARLGIPAGQSSISVYLNKEAEEHPRKVVVDIGAPLPSPSPVSLWVEQKPAAGRARILLEASDLGRQFVVDWEAAEEVPEDWDTIIDSLENVPPTIPARLILSNGMHAWEDGKHGPGLSSLLAMNVDQSIVDWDDLAAKLASRPFKQYCISSDGELPTTVDPSDISRLEKLTKRALEDTIRRTVAVDDRRNNSALKFLTWQFKKCPEKISELLLECVSARSLPLFKHPFVTHPSHLVLVYQGLGRISSDTATEERILRSILETPINTWNWRIEAACLALLLSRSETAPLLLTQEQVQLIAKRILFEFKDNLNSDYTKFFYAPFLLAGLLRFRLCDPQALVEGRDEMGSRLASAVQRTLGDFNRRKSQSPRFKKAVTRYQPILLDLAKELQGQGTNPDLLLDIYNTTD</sequence>
<organism evidence="1 2">
    <name type="scientific">Parasedimentitalea denitrificans</name>
    <dbReference type="NCBI Taxonomy" id="2211118"/>
    <lineage>
        <taxon>Bacteria</taxon>
        <taxon>Pseudomonadati</taxon>
        <taxon>Pseudomonadota</taxon>
        <taxon>Alphaproteobacteria</taxon>
        <taxon>Rhodobacterales</taxon>
        <taxon>Paracoccaceae</taxon>
        <taxon>Parasedimentitalea</taxon>
    </lineage>
</organism>
<dbReference type="RefSeq" id="WP_167684976.1">
    <property type="nucleotide sequence ID" value="NZ_QHLQ01000016.1"/>
</dbReference>
<evidence type="ECO:0000313" key="2">
    <source>
        <dbReference type="Proteomes" id="UP001429564"/>
    </source>
</evidence>
<name>A0ABX0WBW6_9RHOB</name>
<keyword evidence="2" id="KW-1185">Reference proteome</keyword>
<protein>
    <submittedName>
        <fullName evidence="1">Uncharacterized protein</fullName>
    </submittedName>
</protein>
<gene>
    <name evidence="1" type="ORF">DL239_15375</name>
</gene>
<accession>A0ABX0WBW6</accession>
<comment type="caution">
    <text evidence="1">The sequence shown here is derived from an EMBL/GenBank/DDBJ whole genome shotgun (WGS) entry which is preliminary data.</text>
</comment>
<dbReference type="Proteomes" id="UP001429564">
    <property type="component" value="Unassembled WGS sequence"/>
</dbReference>
<dbReference type="EMBL" id="QHLQ01000016">
    <property type="protein sequence ID" value="NIZ62353.1"/>
    <property type="molecule type" value="Genomic_DNA"/>
</dbReference>